<feature type="transmembrane region" description="Helical" evidence="1">
    <location>
        <begin position="35"/>
        <end position="64"/>
    </location>
</feature>
<sequence>MHWFFFLFFLILTLAVIWNEKSVFDKKQWITTGLMLVLVLLSTVVIGFFLKWLALSFLLFPVAVAKKYSIIISMSLLCVWGMKFAVALLCALFSGVMAAHKKMNFRNYEKISLMSRTVAPPLFVFAKLLLSLGCVLMFSGLWLK</sequence>
<name>A0A9Q7JZ29_9ENTR</name>
<feature type="transmembrane region" description="Helical" evidence="1">
    <location>
        <begin position="118"/>
        <end position="143"/>
    </location>
</feature>
<proteinExistence type="predicted"/>
<evidence type="ECO:0000313" key="3">
    <source>
        <dbReference type="Proteomes" id="UP000282263"/>
    </source>
</evidence>
<evidence type="ECO:0000256" key="1">
    <source>
        <dbReference type="SAM" id="Phobius"/>
    </source>
</evidence>
<keyword evidence="1" id="KW-1133">Transmembrane helix</keyword>
<organism evidence="2 3">
    <name type="scientific">Enterobacter mori</name>
    <dbReference type="NCBI Taxonomy" id="539813"/>
    <lineage>
        <taxon>Bacteria</taxon>
        <taxon>Pseudomonadati</taxon>
        <taxon>Pseudomonadota</taxon>
        <taxon>Gammaproteobacteria</taxon>
        <taxon>Enterobacterales</taxon>
        <taxon>Enterobacteriaceae</taxon>
        <taxon>Enterobacter</taxon>
    </lineage>
</organism>
<dbReference type="RefSeq" id="WP_126817909.1">
    <property type="nucleotide sequence ID" value="NZ_CP084692.1"/>
</dbReference>
<reference evidence="2 3" key="1">
    <citation type="submission" date="2018-12" db="EMBL/GenBank/DDBJ databases">
        <title>The Batch Genome Submission of Enterobacter spp. strains.</title>
        <authorList>
            <person name="Wei L."/>
            <person name="Wu W."/>
            <person name="Lin J."/>
            <person name="Zhang X."/>
            <person name="Feng Y."/>
            <person name="Zong Z."/>
        </authorList>
    </citation>
    <scope>NUCLEOTIDE SEQUENCE [LARGE SCALE GENOMIC DNA]</scope>
    <source>
        <strain evidence="2 3">SCEM020047</strain>
    </source>
</reference>
<gene>
    <name evidence="2" type="ORF">EKN29_25910</name>
</gene>
<dbReference type="EMBL" id="RXPP01000089">
    <property type="protein sequence ID" value="RTQ13861.1"/>
    <property type="molecule type" value="Genomic_DNA"/>
</dbReference>
<dbReference type="Proteomes" id="UP000282263">
    <property type="component" value="Unassembled WGS sequence"/>
</dbReference>
<keyword evidence="1" id="KW-0812">Transmembrane</keyword>
<protein>
    <submittedName>
        <fullName evidence="2">Uncharacterized protein</fullName>
    </submittedName>
</protein>
<comment type="caution">
    <text evidence="2">The sequence shown here is derived from an EMBL/GenBank/DDBJ whole genome shotgun (WGS) entry which is preliminary data.</text>
</comment>
<keyword evidence="1" id="KW-0472">Membrane</keyword>
<accession>A0A9Q7JZ29</accession>
<evidence type="ECO:0000313" key="2">
    <source>
        <dbReference type="EMBL" id="RTQ13861.1"/>
    </source>
</evidence>
<dbReference type="AlphaFoldDB" id="A0A9Q7JZ29"/>
<feature type="transmembrane region" description="Helical" evidence="1">
    <location>
        <begin position="76"/>
        <end position="98"/>
    </location>
</feature>